<dbReference type="InterPro" id="IPR039664">
    <property type="entry name" value="GRB/APBB1IP"/>
</dbReference>
<keyword evidence="1" id="KW-1185">Reference proteome</keyword>
<evidence type="ECO:0000313" key="2">
    <source>
        <dbReference type="RefSeq" id="XP_013791869.1"/>
    </source>
</evidence>
<reference evidence="2" key="1">
    <citation type="submission" date="2025-08" db="UniProtKB">
        <authorList>
            <consortium name="RefSeq"/>
        </authorList>
    </citation>
    <scope>IDENTIFICATION</scope>
    <source>
        <tissue evidence="2">Muscle</tissue>
    </source>
</reference>
<dbReference type="Gene3D" id="3.10.20.90">
    <property type="entry name" value="Phosphatidylinositol 3-kinase Catalytic Subunit, Chain A, domain 1"/>
    <property type="match status" value="1"/>
</dbReference>
<dbReference type="InterPro" id="IPR029071">
    <property type="entry name" value="Ubiquitin-like_domsf"/>
</dbReference>
<evidence type="ECO:0000313" key="1">
    <source>
        <dbReference type="Proteomes" id="UP000694941"/>
    </source>
</evidence>
<name>A0ABM1C021_LIMPO</name>
<dbReference type="Pfam" id="PF21989">
    <property type="entry name" value="RA_2"/>
    <property type="match status" value="1"/>
</dbReference>
<dbReference type="GeneID" id="106475741"/>
<gene>
    <name evidence="2" type="primary">LOC106475741</name>
</gene>
<dbReference type="PANTHER" id="PTHR11243">
    <property type="entry name" value="GROWTH FACTOR RECEPTOR-BOUND PROTEIN"/>
    <property type="match status" value="1"/>
</dbReference>
<dbReference type="RefSeq" id="XP_013791869.1">
    <property type="nucleotide sequence ID" value="XM_013936415.2"/>
</dbReference>
<protein>
    <submittedName>
        <fullName evidence="2">Growth factor receptor-bound protein 10-like</fullName>
    </submittedName>
</protein>
<organism evidence="1 2">
    <name type="scientific">Limulus polyphemus</name>
    <name type="common">Atlantic horseshoe crab</name>
    <dbReference type="NCBI Taxonomy" id="6850"/>
    <lineage>
        <taxon>Eukaryota</taxon>
        <taxon>Metazoa</taxon>
        <taxon>Ecdysozoa</taxon>
        <taxon>Arthropoda</taxon>
        <taxon>Chelicerata</taxon>
        <taxon>Merostomata</taxon>
        <taxon>Xiphosura</taxon>
        <taxon>Limulidae</taxon>
        <taxon>Limulus</taxon>
    </lineage>
</organism>
<proteinExistence type="predicted"/>
<dbReference type="SUPFAM" id="SSF54236">
    <property type="entry name" value="Ubiquitin-like"/>
    <property type="match status" value="1"/>
</dbReference>
<sequence>MLVDSGMDLAYHCPKFPATNKKVDQYSVKQVTLEFYLQDGRHHQTVVEEGLRASDLCNLLTLKFSLTRSFMWTILEQFSDLGIERSLEDHEEVFQMYTDDCNLCSYNRKFIMRQNCNKYQFLQNPEVLLLMLYVVKFNLKIMIG</sequence>
<dbReference type="Proteomes" id="UP000694941">
    <property type="component" value="Unplaced"/>
</dbReference>
<accession>A0ABM1C021</accession>
<dbReference type="PANTHER" id="PTHR11243:SF38">
    <property type="entry name" value="GROWTH FACTOR RECEPTOR-BOUND PROTEIN 14-LIKE ISOFORM X1"/>
    <property type="match status" value="1"/>
</dbReference>